<dbReference type="Pfam" id="PF11249">
    <property type="entry name" value="DUF3047"/>
    <property type="match status" value="1"/>
</dbReference>
<keyword evidence="1" id="KW-1133">Transmembrane helix</keyword>
<evidence type="ECO:0000313" key="3">
    <source>
        <dbReference type="Proteomes" id="UP000534783"/>
    </source>
</evidence>
<dbReference type="InterPro" id="IPR021409">
    <property type="entry name" value="DUF3047"/>
</dbReference>
<organism evidence="2 3">
    <name type="scientific">Candidatus Manganitrophus noduliformans</name>
    <dbReference type="NCBI Taxonomy" id="2606439"/>
    <lineage>
        <taxon>Bacteria</taxon>
        <taxon>Pseudomonadati</taxon>
        <taxon>Nitrospirota</taxon>
        <taxon>Nitrospiria</taxon>
        <taxon>Candidatus Troglogloeales</taxon>
        <taxon>Candidatus Manganitrophaceae</taxon>
        <taxon>Candidatus Manganitrophus</taxon>
    </lineage>
</organism>
<protein>
    <submittedName>
        <fullName evidence="2">DUF3047 domain-containing protein</fullName>
    </submittedName>
</protein>
<dbReference type="AlphaFoldDB" id="A0A7X6DNA5"/>
<comment type="caution">
    <text evidence="2">The sequence shown here is derived from an EMBL/GenBank/DDBJ whole genome shotgun (WGS) entry which is preliminary data.</text>
</comment>
<name>A0A7X6DNA5_9BACT</name>
<keyword evidence="1" id="KW-0472">Membrane</keyword>
<sequence length="282" mass="31648">MKRYHRVVIGTGSGEFTALISLISLFYRKWKGAGGALPVWIALFLGLSLLQAPALTAGADEALRLIGDRRGENDWPEAWRALTFQKVPAHTEYTLLHEEGRPVIRAVSRNAASGLYRPLDRDPKVFSVLSWCWKIDRIISNGDETRKEGDDYAARIYVTFKYDPDRATFWEKAKFGLIKAVYGEYPPKGAINYIWANRLPKGRTIPNAYTDRAQMVAVQSGEEKVGEWLCEERNLYSDYQRLFGEKPPAISGVAVMTDTDNTGEEAVAYYSDIVLRTAGGGK</sequence>
<keyword evidence="3" id="KW-1185">Reference proteome</keyword>
<evidence type="ECO:0000313" key="2">
    <source>
        <dbReference type="EMBL" id="NKE70252.1"/>
    </source>
</evidence>
<gene>
    <name evidence="2" type="ORF">MNODULE_05775</name>
</gene>
<dbReference type="Proteomes" id="UP000534783">
    <property type="component" value="Unassembled WGS sequence"/>
</dbReference>
<evidence type="ECO:0000256" key="1">
    <source>
        <dbReference type="SAM" id="Phobius"/>
    </source>
</evidence>
<keyword evidence="1" id="KW-0812">Transmembrane</keyword>
<feature type="transmembrane region" description="Helical" evidence="1">
    <location>
        <begin position="39"/>
        <end position="59"/>
    </location>
</feature>
<dbReference type="EMBL" id="VTOW01000001">
    <property type="protein sequence ID" value="NKE70252.1"/>
    <property type="molecule type" value="Genomic_DNA"/>
</dbReference>
<proteinExistence type="predicted"/>
<accession>A0A7X6DNA5</accession>
<reference evidence="2 3" key="1">
    <citation type="journal article" date="2020" name="Nature">
        <title>Bacterial chemolithoautotrophy via manganese oxidation.</title>
        <authorList>
            <person name="Yu H."/>
            <person name="Leadbetter J.R."/>
        </authorList>
    </citation>
    <scope>NUCLEOTIDE SEQUENCE [LARGE SCALE GENOMIC DNA]</scope>
    <source>
        <strain evidence="2 3">Mn-1</strain>
    </source>
</reference>
<dbReference type="RefSeq" id="WP_168058518.1">
    <property type="nucleotide sequence ID" value="NZ_VTOW01000001.1"/>
</dbReference>
<feature type="transmembrane region" description="Helical" evidence="1">
    <location>
        <begin position="7"/>
        <end position="27"/>
    </location>
</feature>